<evidence type="ECO:0000256" key="3">
    <source>
        <dbReference type="ARBA" id="ARBA00023002"/>
    </source>
</evidence>
<dbReference type="InterPro" id="IPR050129">
    <property type="entry name" value="Zn_alcohol_dh"/>
</dbReference>
<dbReference type="InterPro" id="IPR013154">
    <property type="entry name" value="ADH-like_N"/>
</dbReference>
<dbReference type="CDD" id="cd08236">
    <property type="entry name" value="sugar_DH"/>
    <property type="match status" value="1"/>
</dbReference>
<evidence type="ECO:0000259" key="5">
    <source>
        <dbReference type="SMART" id="SM00829"/>
    </source>
</evidence>
<organism evidence="7">
    <name type="scientific">Klebsiella pneumoniae</name>
    <dbReference type="NCBI Taxonomy" id="573"/>
    <lineage>
        <taxon>Bacteria</taxon>
        <taxon>Pseudomonadati</taxon>
        <taxon>Pseudomonadota</taxon>
        <taxon>Gammaproteobacteria</taxon>
        <taxon>Enterobacterales</taxon>
        <taxon>Enterobacteriaceae</taxon>
        <taxon>Klebsiella/Raoultella group</taxon>
        <taxon>Klebsiella</taxon>
        <taxon>Klebsiella pneumoniae complex</taxon>
    </lineage>
</organism>
<keyword evidence="2 4" id="KW-0862">Zinc</keyword>
<dbReference type="Pfam" id="PF00107">
    <property type="entry name" value="ADH_zinc_N"/>
    <property type="match status" value="1"/>
</dbReference>
<dbReference type="PANTHER" id="PTHR43401">
    <property type="entry name" value="L-THREONINE 3-DEHYDROGENASE"/>
    <property type="match status" value="1"/>
</dbReference>
<dbReference type="EMBL" id="CAAHCR010000003">
    <property type="protein sequence ID" value="VGL68985.1"/>
    <property type="molecule type" value="Genomic_DNA"/>
</dbReference>
<evidence type="ECO:0000313" key="7">
    <source>
        <dbReference type="EMBL" id="VGL73636.1"/>
    </source>
</evidence>
<accession>A0A486PHW9</accession>
<dbReference type="GO" id="GO:0003939">
    <property type="term" value="F:L-iditol 2-dehydrogenase (NAD+) activity"/>
    <property type="evidence" value="ECO:0007669"/>
    <property type="project" value="UniProtKB-EC"/>
</dbReference>
<dbReference type="AlphaFoldDB" id="A0A486PHW9"/>
<comment type="similarity">
    <text evidence="4">Belongs to the zinc-containing alcohol dehydrogenase family.</text>
</comment>
<dbReference type="PANTHER" id="PTHR43401:SF2">
    <property type="entry name" value="L-THREONINE 3-DEHYDROGENASE"/>
    <property type="match status" value="1"/>
</dbReference>
<dbReference type="GO" id="GO:0008270">
    <property type="term" value="F:zinc ion binding"/>
    <property type="evidence" value="ECO:0007669"/>
    <property type="project" value="InterPro"/>
</dbReference>
<keyword evidence="3 7" id="KW-0560">Oxidoreductase</keyword>
<proteinExistence type="inferred from homology"/>
<dbReference type="SMART" id="SM00829">
    <property type="entry name" value="PKS_ER"/>
    <property type="match status" value="1"/>
</dbReference>
<dbReference type="InterPro" id="IPR020843">
    <property type="entry name" value="ER"/>
</dbReference>
<reference evidence="7" key="1">
    <citation type="submission" date="2019-03" db="EMBL/GenBank/DDBJ databases">
        <authorList>
            <consortium name="Pathogen Informatics"/>
        </authorList>
    </citation>
    <scope>NUCLEOTIDE SEQUENCE</scope>
    <source>
        <strain evidence="7">5012STDY7626444</strain>
        <strain evidence="6">5012STDY7626445</strain>
    </source>
</reference>
<dbReference type="InterPro" id="IPR002328">
    <property type="entry name" value="ADH_Zn_CS"/>
</dbReference>
<keyword evidence="1 4" id="KW-0479">Metal-binding</keyword>
<dbReference type="PROSITE" id="PS00059">
    <property type="entry name" value="ADH_ZINC"/>
    <property type="match status" value="1"/>
</dbReference>
<dbReference type="InterPro" id="IPR013149">
    <property type="entry name" value="ADH-like_C"/>
</dbReference>
<dbReference type="InterPro" id="IPR011032">
    <property type="entry name" value="GroES-like_sf"/>
</dbReference>
<name>A0A486PHW9_KLEPN</name>
<dbReference type="RefSeq" id="WP_023288402.1">
    <property type="nucleotide sequence ID" value="NZ_AP026912.1"/>
</dbReference>
<evidence type="ECO:0000256" key="1">
    <source>
        <dbReference type="ARBA" id="ARBA00022723"/>
    </source>
</evidence>
<sequence>MKALNLYGVQDVRLEDVRKPEIENANDVLIKIHTAGICGSDISRFGKIGSYNPGLTWGHEFSGTVDSVGSGVTSVRKGDRVTACNCFPCFHCDYCQQGNYARCTDMKVLGGQVNGAFAEYIRMPAENVLKLPDSMDFATASFIEPSSVVVHGMRQVDIKPGSSVAIVGCGTIGLLAVQWAKNCGAGDVFAFDTDEMKLALAAKTGATETFCVKDKNHFSRFQEITHNAGVDVVFESSGNVTGIGSSLLLAAKGGTVVLLGIPYGDVALPRLNFEKIVRNELKVIGSWNSISAPFPGKEWQTSIHYLSTGQIDVSPLMTKRVLLKDVPSVLPGLYKRDEFFVKVLIDVEALS</sequence>
<dbReference type="InterPro" id="IPR036291">
    <property type="entry name" value="NAD(P)-bd_dom_sf"/>
</dbReference>
<evidence type="ECO:0000256" key="4">
    <source>
        <dbReference type="RuleBase" id="RU361277"/>
    </source>
</evidence>
<gene>
    <name evidence="7" type="primary">gutB_4</name>
    <name evidence="6" type="synonym">gutB_3</name>
    <name evidence="7" type="ORF">SAMEA4873646_03489</name>
    <name evidence="6" type="ORF">SAMEA4873647_02865</name>
</gene>
<feature type="domain" description="Enoyl reductase (ER)" evidence="5">
    <location>
        <begin position="8"/>
        <end position="330"/>
    </location>
</feature>
<dbReference type="EC" id="1.1.1.14" evidence="7"/>
<protein>
    <submittedName>
        <fullName evidence="7">Galactitol-1-phosphate 5-dehydrogenase</fullName>
        <ecNumber evidence="7">1.1.1.14</ecNumber>
    </submittedName>
</protein>
<dbReference type="Gene3D" id="3.90.180.10">
    <property type="entry name" value="Medium-chain alcohol dehydrogenases, catalytic domain"/>
    <property type="match status" value="1"/>
</dbReference>
<dbReference type="Pfam" id="PF08240">
    <property type="entry name" value="ADH_N"/>
    <property type="match status" value="1"/>
</dbReference>
<evidence type="ECO:0000313" key="6">
    <source>
        <dbReference type="EMBL" id="VGL68985.1"/>
    </source>
</evidence>
<dbReference type="EMBL" id="CAAHCP010000007">
    <property type="protein sequence ID" value="VGL73636.1"/>
    <property type="molecule type" value="Genomic_DNA"/>
</dbReference>
<evidence type="ECO:0000256" key="2">
    <source>
        <dbReference type="ARBA" id="ARBA00022833"/>
    </source>
</evidence>
<comment type="cofactor">
    <cofactor evidence="4">
        <name>Zn(2+)</name>
        <dbReference type="ChEBI" id="CHEBI:29105"/>
    </cofactor>
</comment>
<dbReference type="SUPFAM" id="SSF50129">
    <property type="entry name" value="GroES-like"/>
    <property type="match status" value="1"/>
</dbReference>
<dbReference type="Gene3D" id="3.40.50.720">
    <property type="entry name" value="NAD(P)-binding Rossmann-like Domain"/>
    <property type="match status" value="1"/>
</dbReference>
<dbReference type="SUPFAM" id="SSF51735">
    <property type="entry name" value="NAD(P)-binding Rossmann-fold domains"/>
    <property type="match status" value="1"/>
</dbReference>